<keyword evidence="3" id="KW-1185">Reference proteome</keyword>
<name>A0AA86QBC0_9EUKA</name>
<dbReference type="EMBL" id="CAXDID020000355">
    <property type="protein sequence ID" value="CAL6081745.1"/>
    <property type="molecule type" value="Genomic_DNA"/>
</dbReference>
<evidence type="ECO:0000313" key="3">
    <source>
        <dbReference type="Proteomes" id="UP001642409"/>
    </source>
</evidence>
<accession>A0AA86QBC0</accession>
<reference evidence="1" key="1">
    <citation type="submission" date="2023-06" db="EMBL/GenBank/DDBJ databases">
        <authorList>
            <person name="Kurt Z."/>
        </authorList>
    </citation>
    <scope>NUCLEOTIDE SEQUENCE</scope>
</reference>
<organism evidence="1">
    <name type="scientific">Hexamita inflata</name>
    <dbReference type="NCBI Taxonomy" id="28002"/>
    <lineage>
        <taxon>Eukaryota</taxon>
        <taxon>Metamonada</taxon>
        <taxon>Diplomonadida</taxon>
        <taxon>Hexamitidae</taxon>
        <taxon>Hexamitinae</taxon>
        <taxon>Hexamita</taxon>
    </lineage>
</organism>
<gene>
    <name evidence="1" type="ORF">HINF_LOCUS37449</name>
    <name evidence="2" type="ORF">HINF_LOCUS60537</name>
</gene>
<comment type="caution">
    <text evidence="1">The sequence shown here is derived from an EMBL/GenBank/DDBJ whole genome shotgun (WGS) entry which is preliminary data.</text>
</comment>
<protein>
    <submittedName>
        <fullName evidence="1">Uncharacterized protein</fullName>
    </submittedName>
</protein>
<dbReference type="Proteomes" id="UP001642409">
    <property type="component" value="Unassembled WGS sequence"/>
</dbReference>
<dbReference type="AlphaFoldDB" id="A0AA86QBC0"/>
<sequence>MQIVICAVKFASLYLVPELLKRNSLAGVGQGHARFWAHFWHLGIWGMSGCHIIIIVQPENMYRRKFQFQIRFVTTGINLLVMTQFQWFVHIDKNQNNNYYYSSVIFPLQMPVAVSNPTQVLLCLAEHVIRRLQLQQTPEQLIADPYELNQYVNQVKVDWRQIAAQLNQSRDQIYHWYQETHLRSLCNRTSKEEKELLKQELILAIQSGEANDPDFQQKLKQKVFGDKNIHRSEFSIIFNNLKRSKEIQNEMEIRQINLGKKAKSEIIPTNKQEELVSVINYNTRVKNIFKQDQEPRQEDELLSKVRDIFK</sequence>
<evidence type="ECO:0000313" key="1">
    <source>
        <dbReference type="EMBL" id="CAI9949804.1"/>
    </source>
</evidence>
<proteinExistence type="predicted"/>
<dbReference type="EMBL" id="CATOUU010000804">
    <property type="protein sequence ID" value="CAI9949804.1"/>
    <property type="molecule type" value="Genomic_DNA"/>
</dbReference>
<reference evidence="2 3" key="2">
    <citation type="submission" date="2024-07" db="EMBL/GenBank/DDBJ databases">
        <authorList>
            <person name="Akdeniz Z."/>
        </authorList>
    </citation>
    <scope>NUCLEOTIDE SEQUENCE [LARGE SCALE GENOMIC DNA]</scope>
</reference>
<evidence type="ECO:0000313" key="2">
    <source>
        <dbReference type="EMBL" id="CAL6081745.1"/>
    </source>
</evidence>